<evidence type="ECO:0000256" key="5">
    <source>
        <dbReference type="ARBA" id="ARBA00023002"/>
    </source>
</evidence>
<evidence type="ECO:0000256" key="3">
    <source>
        <dbReference type="ARBA" id="ARBA00022643"/>
    </source>
</evidence>
<keyword evidence="11" id="KW-1185">Reference proteome</keyword>
<keyword evidence="5 7" id="KW-0560">Oxidoreductase</keyword>
<dbReference type="SUPFAM" id="SSF55469">
    <property type="entry name" value="FMN-dependent nitroreductase-like"/>
    <property type="match status" value="1"/>
</dbReference>
<dbReference type="EMBL" id="PHIG01000054">
    <property type="protein sequence ID" value="PJK27756.1"/>
    <property type="molecule type" value="Genomic_DNA"/>
</dbReference>
<dbReference type="InterPro" id="IPR052530">
    <property type="entry name" value="NAD(P)H_nitroreductase"/>
</dbReference>
<dbReference type="AlphaFoldDB" id="A0A2M9FWB2"/>
<keyword evidence="6 7" id="KW-0520">NAD</keyword>
<organism evidence="10 11">
    <name type="scientific">Minwuia thermotolerans</name>
    <dbReference type="NCBI Taxonomy" id="2056226"/>
    <lineage>
        <taxon>Bacteria</taxon>
        <taxon>Pseudomonadati</taxon>
        <taxon>Pseudomonadota</taxon>
        <taxon>Alphaproteobacteria</taxon>
        <taxon>Minwuiales</taxon>
        <taxon>Minwuiaceae</taxon>
        <taxon>Minwuia</taxon>
    </lineage>
</organism>
<evidence type="ECO:0000256" key="8">
    <source>
        <dbReference type="PIRSR" id="PIRSR000232-1"/>
    </source>
</evidence>
<dbReference type="CDD" id="cd02135">
    <property type="entry name" value="YdjA-like"/>
    <property type="match status" value="1"/>
</dbReference>
<dbReference type="GO" id="GO:0016491">
    <property type="term" value="F:oxidoreductase activity"/>
    <property type="evidence" value="ECO:0007669"/>
    <property type="project" value="UniProtKB-UniRule"/>
</dbReference>
<feature type="binding site" evidence="8">
    <location>
        <position position="41"/>
    </location>
    <ligand>
        <name>FMN</name>
        <dbReference type="ChEBI" id="CHEBI:58210"/>
        <note>ligand shared between dimeric partners</note>
    </ligand>
</feature>
<comment type="similarity">
    <text evidence="1 7">Belongs to the nitroreductase family.</text>
</comment>
<dbReference type="InterPro" id="IPR026021">
    <property type="entry name" value="YdjA-like"/>
</dbReference>
<accession>A0A2M9FWB2</accession>
<evidence type="ECO:0000259" key="9">
    <source>
        <dbReference type="Pfam" id="PF00881"/>
    </source>
</evidence>
<dbReference type="PANTHER" id="PTHR43821">
    <property type="entry name" value="NAD(P)H NITROREDUCTASE YDJA-RELATED"/>
    <property type="match status" value="1"/>
</dbReference>
<evidence type="ECO:0000313" key="11">
    <source>
        <dbReference type="Proteomes" id="UP000229498"/>
    </source>
</evidence>
<dbReference type="Proteomes" id="UP000229498">
    <property type="component" value="Unassembled WGS sequence"/>
</dbReference>
<protein>
    <recommendedName>
        <fullName evidence="7">Putative NAD(P)H nitroreductase</fullName>
        <ecNumber evidence="7">1.-.-.-</ecNumber>
    </recommendedName>
</protein>
<gene>
    <name evidence="10" type="ORF">CVT23_19920</name>
</gene>
<dbReference type="PANTHER" id="PTHR43821:SF1">
    <property type="entry name" value="NAD(P)H NITROREDUCTASE YDJA-RELATED"/>
    <property type="match status" value="1"/>
</dbReference>
<dbReference type="Pfam" id="PF00881">
    <property type="entry name" value="Nitroreductase"/>
    <property type="match status" value="1"/>
</dbReference>
<comment type="caution">
    <text evidence="10">The sequence shown here is derived from an EMBL/GenBank/DDBJ whole genome shotgun (WGS) entry which is preliminary data.</text>
</comment>
<comment type="cofactor">
    <cofactor evidence="8">
        <name>FMN</name>
        <dbReference type="ChEBI" id="CHEBI:58210"/>
    </cofactor>
    <text evidence="8">Binds 1 FMN per subunit.</text>
</comment>
<dbReference type="InterPro" id="IPR000415">
    <property type="entry name" value="Nitroreductase-like"/>
</dbReference>
<evidence type="ECO:0000256" key="6">
    <source>
        <dbReference type="ARBA" id="ARBA00023027"/>
    </source>
</evidence>
<sequence>MKPIELVTNRASVGPKLQTDEEITDAELETLYAAAMTAPDHGKLTPWRFLTIRGEARGRLGDIFAEAAEKRGEDAGAVEKDRKKPLRSPVVIAVIARITPDHPKAPPVEQVLAAGMAGYNMVLAAQAEGLGAIWLSGAPAYDGHVLQALGIGPDEQLLGFIYVGRPKREFAGPRRADWRQFVSEWTG</sequence>
<reference evidence="10 11" key="1">
    <citation type="submission" date="2017-11" db="EMBL/GenBank/DDBJ databases">
        <title>Draft genome sequence of Rhizobiales bacterium SY3-13.</title>
        <authorList>
            <person name="Sun C."/>
        </authorList>
    </citation>
    <scope>NUCLEOTIDE SEQUENCE [LARGE SCALE GENOMIC DNA]</scope>
    <source>
        <strain evidence="10 11">SY3-13</strain>
    </source>
</reference>
<proteinExistence type="inferred from homology"/>
<feature type="binding site" description="in other chain" evidence="8">
    <location>
        <begin position="134"/>
        <end position="136"/>
    </location>
    <ligand>
        <name>FMN</name>
        <dbReference type="ChEBI" id="CHEBI:58210"/>
        <note>ligand shared between dimeric partners</note>
    </ligand>
</feature>
<dbReference type="Gene3D" id="3.40.109.10">
    <property type="entry name" value="NADH Oxidase"/>
    <property type="match status" value="1"/>
</dbReference>
<keyword evidence="4 7" id="KW-0521">NADP</keyword>
<feature type="binding site" description="in other chain" evidence="8">
    <location>
        <begin position="10"/>
        <end position="12"/>
    </location>
    <ligand>
        <name>FMN</name>
        <dbReference type="ChEBI" id="CHEBI:58210"/>
        <note>ligand shared between dimeric partners</note>
    </ligand>
</feature>
<evidence type="ECO:0000313" key="10">
    <source>
        <dbReference type="EMBL" id="PJK27756.1"/>
    </source>
</evidence>
<keyword evidence="2 7" id="KW-0285">Flavoprotein</keyword>
<evidence type="ECO:0000256" key="1">
    <source>
        <dbReference type="ARBA" id="ARBA00007118"/>
    </source>
</evidence>
<evidence type="ECO:0000256" key="2">
    <source>
        <dbReference type="ARBA" id="ARBA00022630"/>
    </source>
</evidence>
<name>A0A2M9FWB2_9PROT</name>
<dbReference type="RefSeq" id="WP_109795581.1">
    <property type="nucleotide sequence ID" value="NZ_PHIG01000054.1"/>
</dbReference>
<dbReference type="OrthoDB" id="9804207at2"/>
<evidence type="ECO:0000256" key="7">
    <source>
        <dbReference type="PIRNR" id="PIRNR000232"/>
    </source>
</evidence>
<dbReference type="PIRSF" id="PIRSF000232">
    <property type="entry name" value="YdjA"/>
    <property type="match status" value="1"/>
</dbReference>
<evidence type="ECO:0000256" key="4">
    <source>
        <dbReference type="ARBA" id="ARBA00022857"/>
    </source>
</evidence>
<keyword evidence="3 7" id="KW-0288">FMN</keyword>
<dbReference type="InterPro" id="IPR029479">
    <property type="entry name" value="Nitroreductase"/>
</dbReference>
<feature type="domain" description="Nitroreductase" evidence="9">
    <location>
        <begin position="9"/>
        <end position="165"/>
    </location>
</feature>
<dbReference type="EC" id="1.-.-.-" evidence="7"/>